<evidence type="ECO:0000256" key="9">
    <source>
        <dbReference type="ARBA" id="ARBA00023170"/>
    </source>
</evidence>
<keyword evidence="7 15" id="KW-0472">Membrane</keyword>
<dbReference type="CDD" id="cd00112">
    <property type="entry name" value="LDLa"/>
    <property type="match status" value="1"/>
</dbReference>
<feature type="region of interest" description="Disordered" evidence="14">
    <location>
        <begin position="460"/>
        <end position="483"/>
    </location>
</feature>
<keyword evidence="10" id="KW-0325">Glycoprotein</keyword>
<dbReference type="PROSITE" id="PS01209">
    <property type="entry name" value="LDLRA_1"/>
    <property type="match status" value="1"/>
</dbReference>
<dbReference type="InterPro" id="IPR011106">
    <property type="entry name" value="MANSC_N"/>
</dbReference>
<dbReference type="Proteomes" id="UP000261540">
    <property type="component" value="Unplaced"/>
</dbReference>
<evidence type="ECO:0000256" key="11">
    <source>
        <dbReference type="ARBA" id="ARBA00074260"/>
    </source>
</evidence>
<dbReference type="InterPro" id="IPR036055">
    <property type="entry name" value="LDL_receptor-like_sf"/>
</dbReference>
<dbReference type="STRING" id="1676925.ENSPKIP00000001674"/>
<evidence type="ECO:0000313" key="19">
    <source>
        <dbReference type="Ensembl" id="ENSPKIP00000001674.1"/>
    </source>
</evidence>
<keyword evidence="3" id="KW-0597">Phosphoprotein</keyword>
<keyword evidence="13" id="KW-0175">Coiled coil</keyword>
<dbReference type="SUPFAM" id="SSF57424">
    <property type="entry name" value="LDL receptor-like module"/>
    <property type="match status" value="1"/>
</dbReference>
<name>A0A3B3Q773_9TELE</name>
<dbReference type="FunFam" id="2.60.40.10:FF:000061">
    <property type="entry name" value="Dyslexia-associated protein KIAA0319 homolog"/>
    <property type="match status" value="1"/>
</dbReference>
<dbReference type="AlphaFoldDB" id="A0A3B3Q773"/>
<dbReference type="FunFam" id="4.10.410.10:FF:000020">
    <property type="entry name" value="Collagen, type VI, alpha 3"/>
    <property type="match status" value="1"/>
</dbReference>
<dbReference type="CTD" id="84918"/>
<dbReference type="InterPro" id="IPR013980">
    <property type="entry name" value="MANSC_dom"/>
</dbReference>
<dbReference type="InterPro" id="IPR013783">
    <property type="entry name" value="Ig-like_fold"/>
</dbReference>
<dbReference type="FunFam" id="4.10.400.10:FF:000067">
    <property type="entry name" value="Serine peptidase inhibitor, Kunitz type 1"/>
    <property type="match status" value="1"/>
</dbReference>
<dbReference type="SUPFAM" id="SSF49299">
    <property type="entry name" value="PKD domain"/>
    <property type="match status" value="1"/>
</dbReference>
<feature type="disulfide bond" evidence="12">
    <location>
        <begin position="296"/>
        <end position="308"/>
    </location>
</feature>
<evidence type="ECO:0000313" key="20">
    <source>
        <dbReference type="Proteomes" id="UP000261540"/>
    </source>
</evidence>
<evidence type="ECO:0000256" key="5">
    <source>
        <dbReference type="ARBA" id="ARBA00022729"/>
    </source>
</evidence>
<evidence type="ECO:0000256" key="16">
    <source>
        <dbReference type="SAM" id="SignalP"/>
    </source>
</evidence>
<dbReference type="PRINTS" id="PR00759">
    <property type="entry name" value="BASICPTASE"/>
</dbReference>
<dbReference type="KEGG" id="pki:111843027"/>
<keyword evidence="8 12" id="KW-1015">Disulfide bond</keyword>
<feature type="compositionally biased region" description="Polar residues" evidence="14">
    <location>
        <begin position="386"/>
        <end position="401"/>
    </location>
</feature>
<evidence type="ECO:0000256" key="12">
    <source>
        <dbReference type="PROSITE-ProRule" id="PRU00124"/>
    </source>
</evidence>
<feature type="disulfide bond" evidence="12">
    <location>
        <begin position="315"/>
        <end position="330"/>
    </location>
</feature>
<dbReference type="InterPro" id="IPR002172">
    <property type="entry name" value="LDrepeatLR_classA_rpt"/>
</dbReference>
<dbReference type="PANTHER" id="PTHR46876:SF1">
    <property type="entry name" value="LOW-DENSITY LIPOPROTEIN RECEPTOR-RELATED PROTEIN 11"/>
    <property type="match status" value="1"/>
</dbReference>
<dbReference type="PROSITE" id="PS00280">
    <property type="entry name" value="BPTI_KUNITZ_1"/>
    <property type="match status" value="1"/>
</dbReference>
<sequence length="557" mass="60554">MPSSASRQQLSRIAFVLLWMINCASAKSPQFSDLKSKISGVEELLEEFRKQLQQEQALKAEDGVGDVCLSGFNAIEGHIIRARDSIELGATFLTSPAPVYSWKACLHACCADPRCTVAVVQEDAKQSDDSLSCFLFNCTYRNRNVCTFSLQQGYSTYSRVRNSSGSGPATLSTDLSRQRVQDSLTADDSQDPDEPPRSDAGQDVVIQLPTDWAVLDGRNSVDDHGINRYEWVLIQGDPSISMKVTQPGILKLSDLQEGTYVFRMTITDTAGQRSSDNVTVTVLPPRQQPEVCTGRCSRYQFLCDDGCCIDITYACDGKQQCTDRSDEAFCQNFDGGRKQVTHSSGRGSAKPTVHQQEGEDSMLAGQRGGVESPEAVGIHRDGSSPVPVSQAGQEGQAGSCSASRDAGPCKGAFPRWFYDPLTGVCKHFIYGGCKGNGNNFLQEADCISECILRPDPVKQITTDAPPSRHAETPKLSQAANPEDISTNEVEVAKPYSVQGGHPGPESGAVLPLALGLIITALLLIMVGCRLRLVRRKLKKARPIMSEESDYLINGMYL</sequence>
<dbReference type="SUPFAM" id="SSF57362">
    <property type="entry name" value="BPTI-like"/>
    <property type="match status" value="1"/>
</dbReference>
<organism evidence="19 20">
    <name type="scientific">Paramormyrops kingsleyae</name>
    <dbReference type="NCBI Taxonomy" id="1676925"/>
    <lineage>
        <taxon>Eukaryota</taxon>
        <taxon>Metazoa</taxon>
        <taxon>Chordata</taxon>
        <taxon>Craniata</taxon>
        <taxon>Vertebrata</taxon>
        <taxon>Euteleostomi</taxon>
        <taxon>Actinopterygii</taxon>
        <taxon>Neopterygii</taxon>
        <taxon>Teleostei</taxon>
        <taxon>Osteoglossocephala</taxon>
        <taxon>Osteoglossomorpha</taxon>
        <taxon>Osteoglossiformes</taxon>
        <taxon>Mormyridae</taxon>
        <taxon>Paramormyrops</taxon>
    </lineage>
</organism>
<dbReference type="Pfam" id="PF00057">
    <property type="entry name" value="Ldl_recept_a"/>
    <property type="match status" value="1"/>
</dbReference>
<evidence type="ECO:0000259" key="18">
    <source>
        <dbReference type="PROSITE" id="PS50986"/>
    </source>
</evidence>
<evidence type="ECO:0000256" key="14">
    <source>
        <dbReference type="SAM" id="MobiDB-lite"/>
    </source>
</evidence>
<reference evidence="19" key="2">
    <citation type="submission" date="2025-09" db="UniProtKB">
        <authorList>
            <consortium name="Ensembl"/>
        </authorList>
    </citation>
    <scope>IDENTIFICATION</scope>
</reference>
<keyword evidence="6 15" id="KW-1133">Transmembrane helix</keyword>
<evidence type="ECO:0000259" key="17">
    <source>
        <dbReference type="PROSITE" id="PS50279"/>
    </source>
</evidence>
<dbReference type="InterPro" id="IPR036880">
    <property type="entry name" value="Kunitz_BPTI_sf"/>
</dbReference>
<comment type="similarity">
    <text evidence="2">Belongs to the LDLR family.</text>
</comment>
<protein>
    <recommendedName>
        <fullName evidence="11">Low-density lipoprotein receptor-related protein 11</fullName>
    </recommendedName>
</protein>
<feature type="compositionally biased region" description="Polar residues" evidence="14">
    <location>
        <begin position="159"/>
        <end position="175"/>
    </location>
</feature>
<dbReference type="SMART" id="SM00131">
    <property type="entry name" value="KU"/>
    <property type="match status" value="1"/>
</dbReference>
<dbReference type="PROSITE" id="PS50279">
    <property type="entry name" value="BPTI_KUNITZ_2"/>
    <property type="match status" value="1"/>
</dbReference>
<feature type="compositionally biased region" description="Polar residues" evidence="14">
    <location>
        <begin position="474"/>
        <end position="483"/>
    </location>
</feature>
<feature type="domain" description="MANSC" evidence="18">
    <location>
        <begin position="74"/>
        <end position="157"/>
    </location>
</feature>
<dbReference type="Gene3D" id="4.10.410.10">
    <property type="entry name" value="Pancreatic trypsin inhibitor Kunitz domain"/>
    <property type="match status" value="1"/>
</dbReference>
<evidence type="ECO:0000256" key="7">
    <source>
        <dbReference type="ARBA" id="ARBA00023136"/>
    </source>
</evidence>
<keyword evidence="9" id="KW-0675">Receptor</keyword>
<dbReference type="PANTHER" id="PTHR46876">
    <property type="entry name" value="LOW-DENSITY LIPOPROTEIN RECEPTOR-RELATED PROTEIN 11"/>
    <property type="match status" value="1"/>
</dbReference>
<evidence type="ECO:0000256" key="1">
    <source>
        <dbReference type="ARBA" id="ARBA00004479"/>
    </source>
</evidence>
<reference evidence="19" key="1">
    <citation type="submission" date="2025-08" db="UniProtKB">
        <authorList>
            <consortium name="Ensembl"/>
        </authorList>
    </citation>
    <scope>IDENTIFICATION</scope>
</reference>
<dbReference type="Ensembl" id="ENSPKIT00000025601.1">
    <property type="protein sequence ID" value="ENSPKIP00000001674.1"/>
    <property type="gene ID" value="ENSPKIG00000019882.1"/>
</dbReference>
<feature type="region of interest" description="Disordered" evidence="14">
    <location>
        <begin position="338"/>
        <end position="401"/>
    </location>
</feature>
<dbReference type="InterPro" id="IPR035986">
    <property type="entry name" value="PKD_dom_sf"/>
</dbReference>
<evidence type="ECO:0000256" key="6">
    <source>
        <dbReference type="ARBA" id="ARBA00022989"/>
    </source>
</evidence>
<dbReference type="GO" id="GO:0016020">
    <property type="term" value="C:membrane"/>
    <property type="evidence" value="ECO:0007669"/>
    <property type="project" value="UniProtKB-SubCell"/>
</dbReference>
<keyword evidence="4 15" id="KW-0812">Transmembrane</keyword>
<evidence type="ECO:0000256" key="8">
    <source>
        <dbReference type="ARBA" id="ARBA00023157"/>
    </source>
</evidence>
<feature type="chain" id="PRO_5017218176" description="Low-density lipoprotein receptor-related protein 11" evidence="16">
    <location>
        <begin position="27"/>
        <end position="557"/>
    </location>
</feature>
<evidence type="ECO:0000256" key="2">
    <source>
        <dbReference type="ARBA" id="ARBA00009939"/>
    </source>
</evidence>
<evidence type="ECO:0000256" key="4">
    <source>
        <dbReference type="ARBA" id="ARBA00022692"/>
    </source>
</evidence>
<dbReference type="Pfam" id="PF07502">
    <property type="entry name" value="MANEC"/>
    <property type="match status" value="1"/>
</dbReference>
<dbReference type="SMART" id="SM00765">
    <property type="entry name" value="MANEC"/>
    <property type="match status" value="1"/>
</dbReference>
<keyword evidence="20" id="KW-1185">Reference proteome</keyword>
<dbReference type="InterPro" id="IPR023415">
    <property type="entry name" value="LDLR_class-A_CS"/>
</dbReference>
<dbReference type="OrthoDB" id="10037294at2759"/>
<dbReference type="Gene3D" id="2.60.40.10">
    <property type="entry name" value="Immunoglobulins"/>
    <property type="match status" value="1"/>
</dbReference>
<keyword evidence="5 16" id="KW-0732">Signal</keyword>
<feature type="signal peptide" evidence="16">
    <location>
        <begin position="1"/>
        <end position="26"/>
    </location>
</feature>
<feature type="domain" description="BPTI/Kunitz inhibitor" evidence="17">
    <location>
        <begin position="400"/>
        <end position="450"/>
    </location>
</feature>
<feature type="transmembrane region" description="Helical" evidence="15">
    <location>
        <begin position="508"/>
        <end position="532"/>
    </location>
</feature>
<dbReference type="GeneTree" id="ENSGT00940000165711"/>
<comment type="subcellular location">
    <subcellularLocation>
        <location evidence="1">Membrane</location>
        <topology evidence="1">Single-pass type I membrane protein</topology>
    </subcellularLocation>
</comment>
<dbReference type="PROSITE" id="PS50986">
    <property type="entry name" value="MANSC"/>
    <property type="match status" value="1"/>
</dbReference>
<dbReference type="InterPro" id="IPR020901">
    <property type="entry name" value="Prtase_inh_Kunz-CS"/>
</dbReference>
<dbReference type="Pfam" id="PF22352">
    <property type="entry name" value="K319L-like_PKD"/>
    <property type="match status" value="1"/>
</dbReference>
<feature type="disulfide bond" evidence="12">
    <location>
        <begin position="303"/>
        <end position="321"/>
    </location>
</feature>
<dbReference type="PROSITE" id="PS50068">
    <property type="entry name" value="LDLRA_2"/>
    <property type="match status" value="1"/>
</dbReference>
<evidence type="ECO:0000256" key="13">
    <source>
        <dbReference type="SAM" id="Coils"/>
    </source>
</evidence>
<dbReference type="GO" id="GO:0004867">
    <property type="term" value="F:serine-type endopeptidase inhibitor activity"/>
    <property type="evidence" value="ECO:0007669"/>
    <property type="project" value="InterPro"/>
</dbReference>
<evidence type="ECO:0000256" key="10">
    <source>
        <dbReference type="ARBA" id="ARBA00023180"/>
    </source>
</evidence>
<dbReference type="SMART" id="SM00192">
    <property type="entry name" value="LDLa"/>
    <property type="match status" value="1"/>
</dbReference>
<proteinExistence type="inferred from homology"/>
<evidence type="ECO:0000256" key="15">
    <source>
        <dbReference type="SAM" id="Phobius"/>
    </source>
</evidence>
<dbReference type="Pfam" id="PF00014">
    <property type="entry name" value="Kunitz_BPTI"/>
    <property type="match status" value="1"/>
</dbReference>
<dbReference type="Gene3D" id="4.10.400.10">
    <property type="entry name" value="Low-density Lipoprotein Receptor"/>
    <property type="match status" value="1"/>
</dbReference>
<evidence type="ECO:0000256" key="3">
    <source>
        <dbReference type="ARBA" id="ARBA00022553"/>
    </source>
</evidence>
<dbReference type="InterPro" id="IPR002223">
    <property type="entry name" value="Kunitz_BPTI"/>
</dbReference>
<feature type="coiled-coil region" evidence="13">
    <location>
        <begin position="31"/>
        <end position="61"/>
    </location>
</feature>
<feature type="region of interest" description="Disordered" evidence="14">
    <location>
        <begin position="159"/>
        <end position="203"/>
    </location>
</feature>
<accession>A0A3B3Q773</accession>